<gene>
    <name evidence="1" type="ORF">Ga0123462_0066</name>
</gene>
<protein>
    <submittedName>
        <fullName evidence="1">DSF synthase</fullName>
    </submittedName>
</protein>
<dbReference type="PANTHER" id="PTHR11941">
    <property type="entry name" value="ENOYL-COA HYDRATASE-RELATED"/>
    <property type="match status" value="1"/>
</dbReference>
<dbReference type="KEGG" id="mfn:Ga0123462_0066"/>
<dbReference type="AlphaFoldDB" id="A0A2K8L0V3"/>
<dbReference type="Pfam" id="PF00378">
    <property type="entry name" value="ECH_1"/>
    <property type="match status" value="1"/>
</dbReference>
<name>A0A2K8L0V3_9PROT</name>
<dbReference type="Gene3D" id="6.20.390.30">
    <property type="match status" value="1"/>
</dbReference>
<organism evidence="1 2">
    <name type="scientific">Mariprofundus ferrinatatus</name>
    <dbReference type="NCBI Taxonomy" id="1921087"/>
    <lineage>
        <taxon>Bacteria</taxon>
        <taxon>Pseudomonadati</taxon>
        <taxon>Pseudomonadota</taxon>
        <taxon>Candidatius Mariprofundia</taxon>
        <taxon>Mariprofundales</taxon>
        <taxon>Mariprofundaceae</taxon>
        <taxon>Mariprofundus</taxon>
    </lineage>
</organism>
<dbReference type="NCBIfam" id="NF006452">
    <property type="entry name" value="PRK08788.1"/>
    <property type="match status" value="1"/>
</dbReference>
<dbReference type="SUPFAM" id="SSF52096">
    <property type="entry name" value="ClpP/crotonase"/>
    <property type="match status" value="1"/>
</dbReference>
<accession>A0A2K8L0V3</accession>
<dbReference type="GO" id="GO:0003824">
    <property type="term" value="F:catalytic activity"/>
    <property type="evidence" value="ECO:0007669"/>
    <property type="project" value="UniProtKB-ARBA"/>
</dbReference>
<dbReference type="Gene3D" id="3.90.226.10">
    <property type="entry name" value="2-enoyl-CoA Hydratase, Chain A, domain 1"/>
    <property type="match status" value="1"/>
</dbReference>
<dbReference type="GO" id="GO:0006635">
    <property type="term" value="P:fatty acid beta-oxidation"/>
    <property type="evidence" value="ECO:0007669"/>
    <property type="project" value="TreeGrafter"/>
</dbReference>
<reference evidence="1 2" key="1">
    <citation type="submission" date="2016-12" db="EMBL/GenBank/DDBJ databases">
        <title>Isolation and genomic insights into novel planktonic Zetaproteobacteria from stratified waters of the Chesapeake Bay.</title>
        <authorList>
            <person name="McAllister S.M."/>
            <person name="Kato S."/>
            <person name="Chan C.S."/>
            <person name="Chiu B.K."/>
            <person name="Field E.K."/>
        </authorList>
    </citation>
    <scope>NUCLEOTIDE SEQUENCE [LARGE SCALE GENOMIC DNA]</scope>
    <source>
        <strain evidence="1 2">CP-8</strain>
    </source>
</reference>
<sequence length="337" mass="38074">MGQIKYDTNSLRPTNIREVNEPFVHNEGSPNMKQHSHNLDAYKYVEQYHFKANALRTSAHENISTPMESYKYMGLHFEQDKGIAWLKMNAKPRPCFSYELTKEIQHWYDEVTAKPHLYKDVQYIVSGSDVPGIYNLGGDLSLFCELIGNGDRDGLMQYATACNDILYRNHTGINGEITTIALVQGDALGGGFEAAISSEVLIAERSAKMGLPDILFNLFPGAGAYALLSRKVGMVEAERLVLSGRLYTAEEMHELGVVDFLAEDGKGEQAVYDYIKKEGRFRNGYRAFRKAKRCSNPVTYEELLNVASIWVDTAFKLEAKDLRMMERLVKKQTQKVG</sequence>
<dbReference type="InterPro" id="IPR029045">
    <property type="entry name" value="ClpP/crotonase-like_dom_sf"/>
</dbReference>
<dbReference type="Proteomes" id="UP000231637">
    <property type="component" value="Chromosome"/>
</dbReference>
<keyword evidence="2" id="KW-1185">Reference proteome</keyword>
<dbReference type="RefSeq" id="WP_232726469.1">
    <property type="nucleotide sequence ID" value="NZ_CP018800.1"/>
</dbReference>
<evidence type="ECO:0000313" key="1">
    <source>
        <dbReference type="EMBL" id="ATX80945.1"/>
    </source>
</evidence>
<evidence type="ECO:0000313" key="2">
    <source>
        <dbReference type="Proteomes" id="UP000231637"/>
    </source>
</evidence>
<dbReference type="CDD" id="cd06558">
    <property type="entry name" value="crotonase-like"/>
    <property type="match status" value="1"/>
</dbReference>
<dbReference type="InterPro" id="IPR001753">
    <property type="entry name" value="Enoyl-CoA_hydra/iso"/>
</dbReference>
<dbReference type="EMBL" id="CP018800">
    <property type="protein sequence ID" value="ATX80945.1"/>
    <property type="molecule type" value="Genomic_DNA"/>
</dbReference>
<dbReference type="PANTHER" id="PTHR11941:SF54">
    <property type="entry name" value="ENOYL-COA HYDRATASE, MITOCHONDRIAL"/>
    <property type="match status" value="1"/>
</dbReference>
<proteinExistence type="predicted"/>